<dbReference type="Pfam" id="PF25559">
    <property type="entry name" value="DUF7931"/>
    <property type="match status" value="1"/>
</dbReference>
<evidence type="ECO:0000313" key="2">
    <source>
        <dbReference type="EMBL" id="NGY06339.1"/>
    </source>
</evidence>
<comment type="caution">
    <text evidence="2">The sequence shown here is derived from an EMBL/GenBank/DDBJ whole genome shotgun (WGS) entry which is preliminary data.</text>
</comment>
<reference evidence="2 3" key="1">
    <citation type="journal article" date="2014" name="Int. J. Syst. Evol. Microbiol.">
        <title>Solimonas terrae sp. nov., isolated from soil.</title>
        <authorList>
            <person name="Kim S.J."/>
            <person name="Moon J.Y."/>
            <person name="Weon H.Y."/>
            <person name="Ahn J.H."/>
            <person name="Chen W.M."/>
            <person name="Kwon S.W."/>
        </authorList>
    </citation>
    <scope>NUCLEOTIDE SEQUENCE [LARGE SCALE GENOMIC DNA]</scope>
    <source>
        <strain evidence="2 3">KIS83-12</strain>
    </source>
</reference>
<dbReference type="EMBL" id="JAAMOW010000008">
    <property type="protein sequence ID" value="NGY06339.1"/>
    <property type="molecule type" value="Genomic_DNA"/>
</dbReference>
<sequence length="172" mass="19673">MSEQMPDTTGEHASGAVTIISGRQAWRDAAVELVGHAQLQLRVLSQELDRRIWSDPDLVEQLQTFALRSQRSELRILVNRPALAAQHGHRLVELARRLPSRIAIRELNEEHRGLTEEFSVADEQALLYKGRHDDLDAQWSAHAPLDARRLRRRFDQLWDESPPARELAILGL</sequence>
<keyword evidence="3" id="KW-1185">Reference proteome</keyword>
<accession>A0A6M2BWI2</accession>
<organism evidence="2 3">
    <name type="scientific">Solimonas terrae</name>
    <dbReference type="NCBI Taxonomy" id="1396819"/>
    <lineage>
        <taxon>Bacteria</taxon>
        <taxon>Pseudomonadati</taxon>
        <taxon>Pseudomonadota</taxon>
        <taxon>Gammaproteobacteria</taxon>
        <taxon>Nevskiales</taxon>
        <taxon>Nevskiaceae</taxon>
        <taxon>Solimonas</taxon>
    </lineage>
</organism>
<protein>
    <recommendedName>
        <fullName evidence="1">DUF7931 domain-containing protein</fullName>
    </recommendedName>
</protein>
<dbReference type="InterPro" id="IPR057691">
    <property type="entry name" value="DUF7931"/>
</dbReference>
<dbReference type="AlphaFoldDB" id="A0A6M2BWI2"/>
<evidence type="ECO:0000313" key="3">
    <source>
        <dbReference type="Proteomes" id="UP000472676"/>
    </source>
</evidence>
<name>A0A6M2BWI2_9GAMM</name>
<gene>
    <name evidence="2" type="ORF">G7Y85_16325</name>
</gene>
<dbReference type="RefSeq" id="WP_166259614.1">
    <property type="nucleotide sequence ID" value="NZ_JAAMOW010000008.1"/>
</dbReference>
<dbReference type="Proteomes" id="UP000472676">
    <property type="component" value="Unassembled WGS sequence"/>
</dbReference>
<proteinExistence type="predicted"/>
<evidence type="ECO:0000259" key="1">
    <source>
        <dbReference type="Pfam" id="PF25559"/>
    </source>
</evidence>
<feature type="domain" description="DUF7931" evidence="1">
    <location>
        <begin position="24"/>
        <end position="167"/>
    </location>
</feature>